<name>A0A423VVQ2_CYTCH</name>
<dbReference type="AlphaFoldDB" id="A0A423VVQ2"/>
<dbReference type="OrthoDB" id="5207085at2759"/>
<sequence length="447" mass="48717">MWDMMFYGGAPYSRCCRKSRRSSKKGRKCRACREHIGKVTVGGKKVDMAYCEKHHCQKVLANGSVCQEQRNGRNPLWKYCDLHLRCQAPGSDDMPCMKYVKDADPEKFKYCSDHGCRYPHCEQTKHEGSRGYCPQHSCLANKARKDACDQPRLVQDGSPFCERHTCEWPTCTAEAEGRGERGDAGRSCEQHRRCAAEGCAGACFRRDTGAALRWCGLHYCHRDPCPEPRAPGSERFCDRHVCVEPTCGAGRKEEVAKRGGRFCADHQCRADGCLERRDLRVRGAEYCALHICWVEGCPRPAAAAAGNHRCPASTPGGTQCDKRLDSGQRYCRDHSCELSSCGDQRRPDSLQYCPAHRCAAPACQQLRKNTIAGLVRPDDLLMLAGGGGGGGTASRASLLFSLAAGGSGGGGGLVAPLSSYCSAHACQGDGGRSGACTFVFKLIGMIP</sequence>
<gene>
    <name evidence="1" type="ORF">VSDG_05863</name>
</gene>
<comment type="caution">
    <text evidence="1">The sequence shown here is derived from an EMBL/GenBank/DDBJ whole genome shotgun (WGS) entry which is preliminary data.</text>
</comment>
<organism evidence="1 2">
    <name type="scientific">Cytospora chrysosperma</name>
    <name type="common">Cytospora canker fungus</name>
    <name type="synonym">Sphaeria chrysosperma</name>
    <dbReference type="NCBI Taxonomy" id="252740"/>
    <lineage>
        <taxon>Eukaryota</taxon>
        <taxon>Fungi</taxon>
        <taxon>Dikarya</taxon>
        <taxon>Ascomycota</taxon>
        <taxon>Pezizomycotina</taxon>
        <taxon>Sordariomycetes</taxon>
        <taxon>Sordariomycetidae</taxon>
        <taxon>Diaporthales</taxon>
        <taxon>Cytosporaceae</taxon>
        <taxon>Cytospora</taxon>
    </lineage>
</organism>
<dbReference type="Proteomes" id="UP000284375">
    <property type="component" value="Unassembled WGS sequence"/>
</dbReference>
<keyword evidence="2" id="KW-1185">Reference proteome</keyword>
<dbReference type="STRING" id="252740.A0A423VVQ2"/>
<protein>
    <recommendedName>
        <fullName evidence="3">WRKY transcription factor 19</fullName>
    </recommendedName>
</protein>
<dbReference type="EMBL" id="LJZO01000025">
    <property type="protein sequence ID" value="ROV95139.1"/>
    <property type="molecule type" value="Genomic_DNA"/>
</dbReference>
<accession>A0A423VVQ2</accession>
<reference evidence="1 2" key="1">
    <citation type="submission" date="2015-09" db="EMBL/GenBank/DDBJ databases">
        <title>Host preference determinants of Valsa canker pathogens revealed by comparative genomics.</title>
        <authorList>
            <person name="Yin Z."/>
            <person name="Huang L."/>
        </authorList>
    </citation>
    <scope>NUCLEOTIDE SEQUENCE [LARGE SCALE GENOMIC DNA]</scope>
    <source>
        <strain evidence="1 2">YSFL</strain>
    </source>
</reference>
<proteinExistence type="predicted"/>
<evidence type="ECO:0008006" key="3">
    <source>
        <dbReference type="Google" id="ProtNLM"/>
    </source>
</evidence>
<evidence type="ECO:0000313" key="2">
    <source>
        <dbReference type="Proteomes" id="UP000284375"/>
    </source>
</evidence>
<evidence type="ECO:0000313" key="1">
    <source>
        <dbReference type="EMBL" id="ROV95139.1"/>
    </source>
</evidence>